<comment type="caution">
    <text evidence="3">The sequence shown here is derived from an EMBL/GenBank/DDBJ whole genome shotgun (WGS) entry which is preliminary data.</text>
</comment>
<name>A0AAD7DGF5_MYCRO</name>
<feature type="domain" description="Nephrocystin 3-like N-terminal" evidence="2">
    <location>
        <begin position="3"/>
        <end position="103"/>
    </location>
</feature>
<keyword evidence="4" id="KW-1185">Reference proteome</keyword>
<keyword evidence="1" id="KW-0677">Repeat</keyword>
<proteinExistence type="predicted"/>
<dbReference type="EMBL" id="JARKIE010000061">
    <property type="protein sequence ID" value="KAJ7691011.1"/>
    <property type="molecule type" value="Genomic_DNA"/>
</dbReference>
<gene>
    <name evidence="3" type="ORF">B0H17DRAFT_935498</name>
</gene>
<protein>
    <recommendedName>
        <fullName evidence="2">Nephrocystin 3-like N-terminal domain-containing protein</fullName>
    </recommendedName>
</protein>
<evidence type="ECO:0000313" key="4">
    <source>
        <dbReference type="Proteomes" id="UP001221757"/>
    </source>
</evidence>
<reference evidence="3" key="1">
    <citation type="submission" date="2023-03" db="EMBL/GenBank/DDBJ databases">
        <title>Massive genome expansion in bonnet fungi (Mycena s.s.) driven by repeated elements and novel gene families across ecological guilds.</title>
        <authorList>
            <consortium name="Lawrence Berkeley National Laboratory"/>
            <person name="Harder C.B."/>
            <person name="Miyauchi S."/>
            <person name="Viragh M."/>
            <person name="Kuo A."/>
            <person name="Thoen E."/>
            <person name="Andreopoulos B."/>
            <person name="Lu D."/>
            <person name="Skrede I."/>
            <person name="Drula E."/>
            <person name="Henrissat B."/>
            <person name="Morin E."/>
            <person name="Kohler A."/>
            <person name="Barry K."/>
            <person name="LaButti K."/>
            <person name="Morin E."/>
            <person name="Salamov A."/>
            <person name="Lipzen A."/>
            <person name="Mereny Z."/>
            <person name="Hegedus B."/>
            <person name="Baldrian P."/>
            <person name="Stursova M."/>
            <person name="Weitz H."/>
            <person name="Taylor A."/>
            <person name="Grigoriev I.V."/>
            <person name="Nagy L.G."/>
            <person name="Martin F."/>
            <person name="Kauserud H."/>
        </authorList>
    </citation>
    <scope>NUCLEOTIDE SEQUENCE</scope>
    <source>
        <strain evidence="3">CBHHK067</strain>
    </source>
</reference>
<dbReference type="InterPro" id="IPR056884">
    <property type="entry name" value="NPHP3-like_N"/>
</dbReference>
<sequence>MPNILWIKGHPGSGKASIASTLVLSHKYSKEGTRLGPIFFFERDNTAFTTPSVFWRKVSHDLAQLDSRFASRVVAVLKRGDIDFSTTLVDTQFASLMADPLKDIAEPAARRPQFVVVLS</sequence>
<accession>A0AAD7DGF5</accession>
<dbReference type="Pfam" id="PF24883">
    <property type="entry name" value="NPHP3_N"/>
    <property type="match status" value="1"/>
</dbReference>
<evidence type="ECO:0000313" key="3">
    <source>
        <dbReference type="EMBL" id="KAJ7691011.1"/>
    </source>
</evidence>
<organism evidence="3 4">
    <name type="scientific">Mycena rosella</name>
    <name type="common">Pink bonnet</name>
    <name type="synonym">Agaricus rosellus</name>
    <dbReference type="NCBI Taxonomy" id="1033263"/>
    <lineage>
        <taxon>Eukaryota</taxon>
        <taxon>Fungi</taxon>
        <taxon>Dikarya</taxon>
        <taxon>Basidiomycota</taxon>
        <taxon>Agaricomycotina</taxon>
        <taxon>Agaricomycetes</taxon>
        <taxon>Agaricomycetidae</taxon>
        <taxon>Agaricales</taxon>
        <taxon>Marasmiineae</taxon>
        <taxon>Mycenaceae</taxon>
        <taxon>Mycena</taxon>
    </lineage>
</organism>
<evidence type="ECO:0000259" key="2">
    <source>
        <dbReference type="Pfam" id="PF24883"/>
    </source>
</evidence>
<dbReference type="AlphaFoldDB" id="A0AAD7DGF5"/>
<evidence type="ECO:0000256" key="1">
    <source>
        <dbReference type="ARBA" id="ARBA00022737"/>
    </source>
</evidence>
<dbReference type="Proteomes" id="UP001221757">
    <property type="component" value="Unassembled WGS sequence"/>
</dbReference>